<dbReference type="SUPFAM" id="SSF55961">
    <property type="entry name" value="Bet v1-like"/>
    <property type="match status" value="1"/>
</dbReference>
<evidence type="ECO:0000259" key="2">
    <source>
        <dbReference type="Pfam" id="PF08327"/>
    </source>
</evidence>
<dbReference type="OrthoDB" id="2355173at2"/>
<protein>
    <submittedName>
        <fullName evidence="3">SRPBCC domain-containing protein</fullName>
    </submittedName>
</protein>
<evidence type="ECO:0000313" key="4">
    <source>
        <dbReference type="Proteomes" id="UP000253209"/>
    </source>
</evidence>
<dbReference type="AlphaFoldDB" id="A0A367GMT1"/>
<evidence type="ECO:0000313" key="3">
    <source>
        <dbReference type="EMBL" id="RCH54769.1"/>
    </source>
</evidence>
<dbReference type="Gene3D" id="3.30.530.20">
    <property type="match status" value="1"/>
</dbReference>
<keyword evidence="4" id="KW-1185">Reference proteome</keyword>
<gene>
    <name evidence="3" type="ORF">DJ568_09805</name>
</gene>
<dbReference type="EMBL" id="QGDC01000005">
    <property type="protein sequence ID" value="RCH54769.1"/>
    <property type="molecule type" value="Genomic_DNA"/>
</dbReference>
<feature type="domain" description="Activator of Hsp90 ATPase homologue 1/2-like C-terminal" evidence="2">
    <location>
        <begin position="13"/>
        <end position="132"/>
    </location>
</feature>
<organism evidence="3 4">
    <name type="scientific">Mucilaginibacter hurinus</name>
    <dbReference type="NCBI Taxonomy" id="2201324"/>
    <lineage>
        <taxon>Bacteria</taxon>
        <taxon>Pseudomonadati</taxon>
        <taxon>Bacteroidota</taxon>
        <taxon>Sphingobacteriia</taxon>
        <taxon>Sphingobacteriales</taxon>
        <taxon>Sphingobacteriaceae</taxon>
        <taxon>Mucilaginibacter</taxon>
    </lineage>
</organism>
<dbReference type="InterPro" id="IPR023393">
    <property type="entry name" value="START-like_dom_sf"/>
</dbReference>
<proteinExistence type="inferred from homology"/>
<dbReference type="RefSeq" id="WP_114005095.1">
    <property type="nucleotide sequence ID" value="NZ_QGDC01000005.1"/>
</dbReference>
<sequence length="142" mass="16212">MNNEPFVIERVYNAPVEKVWQAITDKDQMKQWYFNIPAFEPKLGFEFSFEGNDGDKVFVHLCKVTEVNYLKRLAYSWAYAGFDGYSVVTFDLSPEGDKTKLKLTHAGLETFPQDHPSFAKANFSAGWTEVIGTLLPGFVEKN</sequence>
<evidence type="ECO:0000256" key="1">
    <source>
        <dbReference type="ARBA" id="ARBA00006817"/>
    </source>
</evidence>
<dbReference type="Pfam" id="PF08327">
    <property type="entry name" value="AHSA1"/>
    <property type="match status" value="1"/>
</dbReference>
<name>A0A367GMT1_9SPHI</name>
<dbReference type="CDD" id="cd07814">
    <property type="entry name" value="SRPBCC_CalC_Aha1-like"/>
    <property type="match status" value="1"/>
</dbReference>
<comment type="caution">
    <text evidence="3">The sequence shown here is derived from an EMBL/GenBank/DDBJ whole genome shotgun (WGS) entry which is preliminary data.</text>
</comment>
<accession>A0A367GMT1</accession>
<reference evidence="3 4" key="1">
    <citation type="submission" date="2018-05" db="EMBL/GenBank/DDBJ databases">
        <title>Mucilaginibacter hurinus sp. nov., isolated from briquette warehouse soil.</title>
        <authorList>
            <person name="Choi L."/>
        </authorList>
    </citation>
    <scope>NUCLEOTIDE SEQUENCE [LARGE SCALE GENOMIC DNA]</scope>
    <source>
        <strain evidence="3 4">ZR32</strain>
    </source>
</reference>
<dbReference type="InterPro" id="IPR013538">
    <property type="entry name" value="ASHA1/2-like_C"/>
</dbReference>
<comment type="similarity">
    <text evidence="1">Belongs to the AHA1 family.</text>
</comment>
<dbReference type="Proteomes" id="UP000253209">
    <property type="component" value="Unassembled WGS sequence"/>
</dbReference>